<keyword evidence="2 5" id="KW-0812">Transmembrane</keyword>
<keyword evidence="5" id="KW-1003">Cell membrane</keyword>
<evidence type="ECO:0000256" key="2">
    <source>
        <dbReference type="ARBA" id="ARBA00022692"/>
    </source>
</evidence>
<dbReference type="GO" id="GO:0140359">
    <property type="term" value="F:ABC-type transporter activity"/>
    <property type="evidence" value="ECO:0007669"/>
    <property type="project" value="InterPro"/>
</dbReference>
<dbReference type="PANTHER" id="PTHR43027:SF1">
    <property type="entry name" value="DOXORUBICIN RESISTANCE ABC TRANSPORTER PERMEASE PROTEIN DRRC-RELATED"/>
    <property type="match status" value="1"/>
</dbReference>
<dbReference type="PIRSF" id="PIRSF006648">
    <property type="entry name" value="DrrB"/>
    <property type="match status" value="1"/>
</dbReference>
<evidence type="ECO:0000256" key="4">
    <source>
        <dbReference type="ARBA" id="ARBA00023136"/>
    </source>
</evidence>
<dbReference type="EMBL" id="SPVF01000197">
    <property type="protein sequence ID" value="TFW16938.1"/>
    <property type="molecule type" value="Genomic_DNA"/>
</dbReference>
<dbReference type="AlphaFoldDB" id="A0A4Y9S6B5"/>
<evidence type="ECO:0000256" key="5">
    <source>
        <dbReference type="RuleBase" id="RU361157"/>
    </source>
</evidence>
<accession>A0A4Y9S6B5</accession>
<comment type="caution">
    <text evidence="7">The sequence shown here is derived from an EMBL/GenBank/DDBJ whole genome shotgun (WGS) entry which is preliminary data.</text>
</comment>
<dbReference type="InterPro" id="IPR000412">
    <property type="entry name" value="ABC_2_transport"/>
</dbReference>
<feature type="transmembrane region" description="Helical" evidence="5">
    <location>
        <begin position="62"/>
        <end position="82"/>
    </location>
</feature>
<keyword evidence="3 5" id="KW-1133">Transmembrane helix</keyword>
<feature type="transmembrane region" description="Helical" evidence="5">
    <location>
        <begin position="21"/>
        <end position="42"/>
    </location>
</feature>
<feature type="transmembrane region" description="Helical" evidence="5">
    <location>
        <begin position="219"/>
        <end position="242"/>
    </location>
</feature>
<feature type="domain" description="ABC transmembrane type-2" evidence="6">
    <location>
        <begin position="22"/>
        <end position="249"/>
    </location>
</feature>
<dbReference type="PRINTS" id="PR00164">
    <property type="entry name" value="ABC2TRNSPORT"/>
</dbReference>
<keyword evidence="4 5" id="KW-0472">Membrane</keyword>
<dbReference type="RefSeq" id="WP_135208109.1">
    <property type="nucleotide sequence ID" value="NZ_SPVF01000197.1"/>
</dbReference>
<dbReference type="OrthoDB" id="9778589at2"/>
<protein>
    <recommendedName>
        <fullName evidence="5">Transport permease protein</fullName>
    </recommendedName>
</protein>
<dbReference type="InterPro" id="IPR013525">
    <property type="entry name" value="ABC2_TM"/>
</dbReference>
<evidence type="ECO:0000256" key="1">
    <source>
        <dbReference type="ARBA" id="ARBA00004141"/>
    </source>
</evidence>
<dbReference type="PANTHER" id="PTHR43027">
    <property type="entry name" value="DOXORUBICIN RESISTANCE ABC TRANSPORTER PERMEASE PROTEIN DRRC-RELATED"/>
    <property type="match status" value="1"/>
</dbReference>
<dbReference type="PROSITE" id="PS51012">
    <property type="entry name" value="ABC_TM2"/>
    <property type="match status" value="1"/>
</dbReference>
<name>A0A4Y9S6B5_9BURK</name>
<evidence type="ECO:0000313" key="8">
    <source>
        <dbReference type="Proteomes" id="UP000298438"/>
    </source>
</evidence>
<reference evidence="7 8" key="1">
    <citation type="submission" date="2019-03" db="EMBL/GenBank/DDBJ databases">
        <title>Draft Genome Sequence of Massilia arenosa sp. nov., a Novel Massilia Species Isolated from a Sandy-loam Maize Soil.</title>
        <authorList>
            <person name="Raths R."/>
            <person name="Peta V."/>
            <person name="Bucking H."/>
        </authorList>
    </citation>
    <scope>NUCLEOTIDE SEQUENCE [LARGE SCALE GENOMIC DNA]</scope>
    <source>
        <strain evidence="7 8">MC02</strain>
    </source>
</reference>
<keyword evidence="5" id="KW-0813">Transport</keyword>
<feature type="transmembrane region" description="Helical" evidence="5">
    <location>
        <begin position="168"/>
        <end position="188"/>
    </location>
</feature>
<organism evidence="7 8">
    <name type="scientific">Zemynaea arenosa</name>
    <dbReference type="NCBI Taxonomy" id="2561931"/>
    <lineage>
        <taxon>Bacteria</taxon>
        <taxon>Pseudomonadati</taxon>
        <taxon>Pseudomonadota</taxon>
        <taxon>Betaproteobacteria</taxon>
        <taxon>Burkholderiales</taxon>
        <taxon>Oxalobacteraceae</taxon>
        <taxon>Telluria group</taxon>
        <taxon>Zemynaea</taxon>
    </lineage>
</organism>
<evidence type="ECO:0000256" key="3">
    <source>
        <dbReference type="ARBA" id="ARBA00022989"/>
    </source>
</evidence>
<dbReference type="InterPro" id="IPR047817">
    <property type="entry name" value="ABC2_TM_bact-type"/>
</dbReference>
<dbReference type="GO" id="GO:0043190">
    <property type="term" value="C:ATP-binding cassette (ABC) transporter complex"/>
    <property type="evidence" value="ECO:0007669"/>
    <property type="project" value="InterPro"/>
</dbReference>
<sequence>MRAQSLRALLVLDLKNTFRDKMAVGFLLVFPVGLYCFFGTFFGANATAESANRYYSQYTINFASAILLNIAFLNVGPTIVLAKDMGFLRRLFVTPLTLVEMWLSTVLRTLAIFALGYASLLFSGWLLLGHLPQASVPQLLVPALVSAFTMLSLGFLLGAIFRKPMAAFNAGMVLIQPMLLLSGAGLPADTFPRWAVALSEALPFTHVVRIMRLGWEDHYFSAAAVTPTLILLATGAACALLATRIFRQDLN</sequence>
<comment type="subcellular location">
    <subcellularLocation>
        <location evidence="5">Cell inner membrane</location>
        <topology evidence="5">Multi-pass membrane protein</topology>
    </subcellularLocation>
    <subcellularLocation>
        <location evidence="1">Membrane</location>
        <topology evidence="1">Multi-pass membrane protein</topology>
    </subcellularLocation>
</comment>
<evidence type="ECO:0000313" key="7">
    <source>
        <dbReference type="EMBL" id="TFW16938.1"/>
    </source>
</evidence>
<dbReference type="Pfam" id="PF01061">
    <property type="entry name" value="ABC2_membrane"/>
    <property type="match status" value="1"/>
</dbReference>
<dbReference type="InterPro" id="IPR052902">
    <property type="entry name" value="ABC-2_transporter"/>
</dbReference>
<proteinExistence type="inferred from homology"/>
<feature type="transmembrane region" description="Helical" evidence="5">
    <location>
        <begin position="102"/>
        <end position="127"/>
    </location>
</feature>
<feature type="transmembrane region" description="Helical" evidence="5">
    <location>
        <begin position="139"/>
        <end position="161"/>
    </location>
</feature>
<gene>
    <name evidence="7" type="ORF">E4L96_15400</name>
</gene>
<keyword evidence="8" id="KW-1185">Reference proteome</keyword>
<comment type="similarity">
    <text evidence="5">Belongs to the ABC-2 integral membrane protein family.</text>
</comment>
<evidence type="ECO:0000259" key="6">
    <source>
        <dbReference type="PROSITE" id="PS51012"/>
    </source>
</evidence>
<dbReference type="Proteomes" id="UP000298438">
    <property type="component" value="Unassembled WGS sequence"/>
</dbReference>